<evidence type="ECO:0000256" key="1">
    <source>
        <dbReference type="SAM" id="MobiDB-lite"/>
    </source>
</evidence>
<organism evidence="2 3">
    <name type="scientific">Streptomyces kanamyceticus</name>
    <dbReference type="NCBI Taxonomy" id="1967"/>
    <lineage>
        <taxon>Bacteria</taxon>
        <taxon>Bacillati</taxon>
        <taxon>Actinomycetota</taxon>
        <taxon>Actinomycetes</taxon>
        <taxon>Kitasatosporales</taxon>
        <taxon>Streptomycetaceae</taxon>
        <taxon>Streptomyces</taxon>
    </lineage>
</organism>
<protein>
    <submittedName>
        <fullName evidence="2">Uncharacterized protein</fullName>
    </submittedName>
</protein>
<sequence>MLDSHGVHVSEDTRERITSCTDLDTLGLWFDRSLTAATAEDLFTDTAQAPAETTDAGPTSDR</sequence>
<keyword evidence="3" id="KW-1185">Reference proteome</keyword>
<name>A0A5J6GKC5_STRKN</name>
<dbReference type="KEGG" id="ska:CP970_24080"/>
<evidence type="ECO:0000313" key="2">
    <source>
        <dbReference type="EMBL" id="QEU93576.1"/>
    </source>
</evidence>
<dbReference type="AlphaFoldDB" id="A0A5J6GKC5"/>
<gene>
    <name evidence="2" type="ORF">CP970_24080</name>
</gene>
<proteinExistence type="predicted"/>
<accession>A0A5J6GKC5</accession>
<feature type="region of interest" description="Disordered" evidence="1">
    <location>
        <begin position="41"/>
        <end position="62"/>
    </location>
</feature>
<dbReference type="Proteomes" id="UP000325529">
    <property type="component" value="Chromosome"/>
</dbReference>
<reference evidence="2 3" key="1">
    <citation type="submission" date="2017-09" db="EMBL/GenBank/DDBJ databases">
        <authorList>
            <person name="Lee N."/>
            <person name="Cho B.-K."/>
        </authorList>
    </citation>
    <scope>NUCLEOTIDE SEQUENCE [LARGE SCALE GENOMIC DNA]</scope>
    <source>
        <strain evidence="2 3">ATCC 12853</strain>
    </source>
</reference>
<dbReference type="EMBL" id="CP023699">
    <property type="protein sequence ID" value="QEU93576.1"/>
    <property type="molecule type" value="Genomic_DNA"/>
</dbReference>
<evidence type="ECO:0000313" key="3">
    <source>
        <dbReference type="Proteomes" id="UP000325529"/>
    </source>
</evidence>